<evidence type="ECO:0000313" key="2">
    <source>
        <dbReference type="EMBL" id="POU66995.1"/>
    </source>
</evidence>
<protein>
    <submittedName>
        <fullName evidence="2">Uncharacterized protein</fullName>
    </submittedName>
</protein>
<dbReference type="STRING" id="35703.AL524_21120"/>
<dbReference type="Proteomes" id="UP000237003">
    <property type="component" value="Unassembled WGS sequence"/>
</dbReference>
<accession>A0A2S4S0M7</accession>
<name>A0A2S4S0M7_CITAM</name>
<proteinExistence type="predicted"/>
<dbReference type="EMBL" id="PQLX01000002">
    <property type="protein sequence ID" value="POU66995.1"/>
    <property type="molecule type" value="Genomic_DNA"/>
</dbReference>
<keyword evidence="1" id="KW-1133">Transmembrane helix</keyword>
<dbReference type="AlphaFoldDB" id="A0A2S4S0M7"/>
<dbReference type="RefSeq" id="WP_103776681.1">
    <property type="nucleotide sequence ID" value="NZ_PQLX01000002.1"/>
</dbReference>
<evidence type="ECO:0000256" key="1">
    <source>
        <dbReference type="SAM" id="Phobius"/>
    </source>
</evidence>
<gene>
    <name evidence="2" type="ORF">C3430_09505</name>
</gene>
<reference evidence="2 3" key="1">
    <citation type="submission" date="2018-01" db="EMBL/GenBank/DDBJ databases">
        <title>Complete genome sequences of 14 Citrobacter spp. isolated from plant in Canada.</title>
        <authorList>
            <person name="Bhandare S.G."/>
            <person name="Colavecchio A."/>
            <person name="Jeukens J."/>
            <person name="Emond-Rheault J.-G."/>
            <person name="Freschi L."/>
            <person name="Hamel J."/>
            <person name="Kukavica-Ibrulj I."/>
            <person name="Levesque R."/>
            <person name="Goodridge L."/>
        </authorList>
    </citation>
    <scope>NUCLEOTIDE SEQUENCE [LARGE SCALE GENOMIC DNA]</scope>
    <source>
        <strain evidence="2 3">S1285</strain>
    </source>
</reference>
<organism evidence="2 3">
    <name type="scientific">Citrobacter amalonaticus</name>
    <dbReference type="NCBI Taxonomy" id="35703"/>
    <lineage>
        <taxon>Bacteria</taxon>
        <taxon>Pseudomonadati</taxon>
        <taxon>Pseudomonadota</taxon>
        <taxon>Gammaproteobacteria</taxon>
        <taxon>Enterobacterales</taxon>
        <taxon>Enterobacteriaceae</taxon>
        <taxon>Citrobacter</taxon>
    </lineage>
</organism>
<comment type="caution">
    <text evidence="2">The sequence shown here is derived from an EMBL/GenBank/DDBJ whole genome shotgun (WGS) entry which is preliminary data.</text>
</comment>
<evidence type="ECO:0000313" key="3">
    <source>
        <dbReference type="Proteomes" id="UP000237003"/>
    </source>
</evidence>
<sequence>MEIYTYNGTHTDGTPDTHVVDVYNMGTAITLDQEVDLVIKNNSRVAGITLTQGYEWEDTNDNTVSTGVNSGEVFNNTITVTDSTVTLVHGLMKGLLAGSVITITPAITAVNILLMTWLFL</sequence>
<feature type="transmembrane region" description="Helical" evidence="1">
    <location>
        <begin position="95"/>
        <end position="119"/>
    </location>
</feature>
<keyword evidence="1" id="KW-0472">Membrane</keyword>
<keyword evidence="1" id="KW-0812">Transmembrane</keyword>